<protein>
    <submittedName>
        <fullName evidence="2">Uncharacterized protein</fullName>
    </submittedName>
</protein>
<organism evidence="2 3">
    <name type="scientific">Riccia sorocarpa</name>
    <dbReference type="NCBI Taxonomy" id="122646"/>
    <lineage>
        <taxon>Eukaryota</taxon>
        <taxon>Viridiplantae</taxon>
        <taxon>Streptophyta</taxon>
        <taxon>Embryophyta</taxon>
        <taxon>Marchantiophyta</taxon>
        <taxon>Marchantiopsida</taxon>
        <taxon>Marchantiidae</taxon>
        <taxon>Marchantiales</taxon>
        <taxon>Ricciaceae</taxon>
        <taxon>Riccia</taxon>
    </lineage>
</organism>
<sequence>MVRRRQVAYIIVGVLILGSQSIGDFASRPLLEERGPFAEELSETTSDDWSAGKFQRFLSGQFTKQMTPVVLQSKNDEEEQHHDHGRILSFIQPKKPPVVRPPQFDSGRHPPPPGASP</sequence>
<keyword evidence="3" id="KW-1185">Reference proteome</keyword>
<evidence type="ECO:0000313" key="3">
    <source>
        <dbReference type="Proteomes" id="UP001633002"/>
    </source>
</evidence>
<dbReference type="EMBL" id="JBJQOH010000008">
    <property type="protein sequence ID" value="KAL3675992.1"/>
    <property type="molecule type" value="Genomic_DNA"/>
</dbReference>
<accession>A0ABD3GA00</accession>
<comment type="caution">
    <text evidence="2">The sequence shown here is derived from an EMBL/GenBank/DDBJ whole genome shotgun (WGS) entry which is preliminary data.</text>
</comment>
<name>A0ABD3GA00_9MARC</name>
<evidence type="ECO:0000313" key="2">
    <source>
        <dbReference type="EMBL" id="KAL3675992.1"/>
    </source>
</evidence>
<gene>
    <name evidence="2" type="ORF">R1sor_025940</name>
</gene>
<proteinExistence type="predicted"/>
<dbReference type="AlphaFoldDB" id="A0ABD3GA00"/>
<feature type="region of interest" description="Disordered" evidence="1">
    <location>
        <begin position="73"/>
        <end position="117"/>
    </location>
</feature>
<evidence type="ECO:0000256" key="1">
    <source>
        <dbReference type="SAM" id="MobiDB-lite"/>
    </source>
</evidence>
<dbReference type="Proteomes" id="UP001633002">
    <property type="component" value="Unassembled WGS sequence"/>
</dbReference>
<reference evidence="2 3" key="1">
    <citation type="submission" date="2024-09" db="EMBL/GenBank/DDBJ databases">
        <title>Chromosome-scale assembly of Riccia sorocarpa.</title>
        <authorList>
            <person name="Paukszto L."/>
        </authorList>
    </citation>
    <scope>NUCLEOTIDE SEQUENCE [LARGE SCALE GENOMIC DNA]</scope>
    <source>
        <strain evidence="2">LP-2024</strain>
        <tissue evidence="2">Aerial parts of the thallus</tissue>
    </source>
</reference>